<sequence>MADRPTGVSVCDAAFDLGKDDEALDSILDGGVIRQLLNGLTQQDFGG</sequence>
<proteinExistence type="predicted"/>
<reference evidence="2" key="1">
    <citation type="submission" date="2023-07" db="EMBL/GenBank/DDBJ databases">
        <authorList>
            <person name="Haufschild T."/>
            <person name="Kallscheuer N."/>
            <person name="Hammer J."/>
            <person name="Kohn T."/>
            <person name="Kabuu M."/>
            <person name="Jogler M."/>
            <person name="Wohfarth N."/>
            <person name="Heuer A."/>
            <person name="Rohde M."/>
            <person name="van Teeseling M.C.F."/>
            <person name="Jogler C."/>
        </authorList>
    </citation>
    <scope>NUCLEOTIDE SEQUENCE</scope>
    <source>
        <strain evidence="1">Strain 138</strain>
        <strain evidence="2">Strain 318</strain>
    </source>
</reference>
<evidence type="ECO:0000313" key="3">
    <source>
        <dbReference type="Proteomes" id="UP001229955"/>
    </source>
</evidence>
<dbReference type="AlphaFoldDB" id="A0AA49K0X7"/>
<name>A0AA49K0X7_9BACT</name>
<evidence type="ECO:0000313" key="1">
    <source>
        <dbReference type="EMBL" id="WKW12835.1"/>
    </source>
</evidence>
<dbReference type="RefSeq" id="WP_367885710.1">
    <property type="nucleotide sequence ID" value="NZ_CP130612.1"/>
</dbReference>
<dbReference type="EMBL" id="CP130612">
    <property type="protein sequence ID" value="WKW12835.1"/>
    <property type="molecule type" value="Genomic_DNA"/>
</dbReference>
<organism evidence="2 3">
    <name type="scientific">Pseudogemmatithrix spongiicola</name>
    <dbReference type="NCBI Taxonomy" id="3062599"/>
    <lineage>
        <taxon>Bacteria</taxon>
        <taxon>Pseudomonadati</taxon>
        <taxon>Gemmatimonadota</taxon>
        <taxon>Gemmatimonadia</taxon>
        <taxon>Gemmatimonadales</taxon>
        <taxon>Gemmatimonadaceae</taxon>
        <taxon>Pseudogemmatithrix</taxon>
    </lineage>
</organism>
<accession>A0AA49JVF2</accession>
<dbReference type="EMBL" id="CP130613">
    <property type="protein sequence ID" value="WKW15742.1"/>
    <property type="molecule type" value="Genomic_DNA"/>
</dbReference>
<keyword evidence="3" id="KW-1185">Reference proteome</keyword>
<dbReference type="KEGG" id="pspc:Strain318_002144"/>
<dbReference type="Proteomes" id="UP001229955">
    <property type="component" value="Chromosome"/>
</dbReference>
<accession>A0AA49K0X7</accession>
<protein>
    <submittedName>
        <fullName evidence="2">Uncharacterized protein</fullName>
    </submittedName>
</protein>
<evidence type="ECO:0000313" key="2">
    <source>
        <dbReference type="EMBL" id="WKW15742.1"/>
    </source>
</evidence>
<gene>
    <name evidence="1" type="ORF">Strain138_002145</name>
    <name evidence="2" type="ORF">Strain318_002144</name>
</gene>